<dbReference type="PANTHER" id="PTHR37943">
    <property type="entry name" value="PROTEIN VES"/>
    <property type="match status" value="1"/>
</dbReference>
<evidence type="ECO:0000313" key="1">
    <source>
        <dbReference type="EMBL" id="EGO64501.1"/>
    </source>
</evidence>
<dbReference type="Gene3D" id="2.60.120.10">
    <property type="entry name" value="Jelly Rolls"/>
    <property type="match status" value="1"/>
</dbReference>
<dbReference type="SUPFAM" id="SSF51182">
    <property type="entry name" value="RmlC-like cupins"/>
    <property type="match status" value="1"/>
</dbReference>
<dbReference type="AlphaFoldDB" id="F7NHF4"/>
<comment type="caution">
    <text evidence="1">The sequence shown here is derived from an EMBL/GenBank/DDBJ whole genome shotgun (WGS) entry which is preliminary data.</text>
</comment>
<dbReference type="STRING" id="1009370.ALO_07498"/>
<evidence type="ECO:0008006" key="3">
    <source>
        <dbReference type="Google" id="ProtNLM"/>
    </source>
</evidence>
<dbReference type="InterPro" id="IPR011051">
    <property type="entry name" value="RmlC_Cupin_sf"/>
</dbReference>
<sequence length="199" mass="21459">MKLTRITADAAATTSWSGGISKQYVIYPPESSYANRDFSYRLSMAVAYSDAAAKYSKLENITRHLVMLEGTAQVCHKGHYDLLMHPYQEIDVFDGGWDSSGTGKVTDFNLMLGPGAHGRMAVIEQDGTIGLGGCGSCGKPYNRMAFFCGCGSAFFAFAGSEQATVLQHDLLLLEGFPEGLSVTISLAGAKLIRMDICCR</sequence>
<reference evidence="1 2" key="1">
    <citation type="journal article" date="2011" name="EMBO J.">
        <title>Structural diversity of bacterial flagellar motors.</title>
        <authorList>
            <person name="Chen S."/>
            <person name="Beeby M."/>
            <person name="Murphy G.E."/>
            <person name="Leadbetter J.R."/>
            <person name="Hendrixson D.R."/>
            <person name="Briegel A."/>
            <person name="Li Z."/>
            <person name="Shi J."/>
            <person name="Tocheva E.I."/>
            <person name="Muller A."/>
            <person name="Dobro M.J."/>
            <person name="Jensen G.J."/>
        </authorList>
    </citation>
    <scope>NUCLEOTIDE SEQUENCE [LARGE SCALE GENOMIC DNA]</scope>
    <source>
        <strain evidence="1 2">DSM 6540</strain>
    </source>
</reference>
<dbReference type="EMBL" id="AFGF01000054">
    <property type="protein sequence ID" value="EGO64501.1"/>
    <property type="molecule type" value="Genomic_DNA"/>
</dbReference>
<dbReference type="Proteomes" id="UP000003240">
    <property type="component" value="Unassembled WGS sequence"/>
</dbReference>
<name>F7NHF4_9FIRM</name>
<evidence type="ECO:0000313" key="2">
    <source>
        <dbReference type="Proteomes" id="UP000003240"/>
    </source>
</evidence>
<dbReference type="eggNOG" id="COG3758">
    <property type="taxonomic scope" value="Bacteria"/>
</dbReference>
<accession>F7NHF4</accession>
<dbReference type="PANTHER" id="PTHR37943:SF1">
    <property type="entry name" value="PROTEIN VES"/>
    <property type="match status" value="1"/>
</dbReference>
<proteinExistence type="predicted"/>
<protein>
    <recommendedName>
        <fullName evidence="3">HutD-family protein</fullName>
    </recommendedName>
</protein>
<dbReference type="InterPro" id="IPR014710">
    <property type="entry name" value="RmlC-like_jellyroll"/>
</dbReference>
<gene>
    <name evidence="1" type="ORF">ALO_07498</name>
</gene>
<keyword evidence="2" id="KW-1185">Reference proteome</keyword>
<dbReference type="Pfam" id="PF05962">
    <property type="entry name" value="HutD"/>
    <property type="match status" value="1"/>
</dbReference>
<organism evidence="1 2">
    <name type="scientific">Acetonema longum DSM 6540</name>
    <dbReference type="NCBI Taxonomy" id="1009370"/>
    <lineage>
        <taxon>Bacteria</taxon>
        <taxon>Bacillati</taxon>
        <taxon>Bacillota</taxon>
        <taxon>Negativicutes</taxon>
        <taxon>Acetonemataceae</taxon>
        <taxon>Acetonema</taxon>
    </lineage>
</organism>
<dbReference type="RefSeq" id="WP_004094262.1">
    <property type="nucleotide sequence ID" value="NZ_AFGF01000054.1"/>
</dbReference>
<dbReference type="InterPro" id="IPR010282">
    <property type="entry name" value="Uncharacterised_HutD/Ves"/>
</dbReference>